<gene>
    <name evidence="1" type="ORF">BOLC8T47140H</name>
</gene>
<proteinExistence type="predicted"/>
<sequence>MIRIVLAAAAGGGTLLYTEIEMMKRKDQTYSRKQNLK</sequence>
<dbReference type="AlphaFoldDB" id="A0A3P6G2V9"/>
<accession>A0A3P6G2V9</accession>
<evidence type="ECO:0000313" key="1">
    <source>
        <dbReference type="EMBL" id="VDD53911.1"/>
    </source>
</evidence>
<dbReference type="EMBL" id="LR031879">
    <property type="protein sequence ID" value="VDD53911.1"/>
    <property type="molecule type" value="Genomic_DNA"/>
</dbReference>
<protein>
    <submittedName>
        <fullName evidence="1">Uncharacterized protein</fullName>
    </submittedName>
</protein>
<reference evidence="1" key="1">
    <citation type="submission" date="2018-11" db="EMBL/GenBank/DDBJ databases">
        <authorList>
            <consortium name="Genoscope - CEA"/>
            <person name="William W."/>
        </authorList>
    </citation>
    <scope>NUCLEOTIDE SEQUENCE</scope>
</reference>
<organism evidence="1">
    <name type="scientific">Brassica oleracea</name>
    <name type="common">Wild cabbage</name>
    <dbReference type="NCBI Taxonomy" id="3712"/>
    <lineage>
        <taxon>Eukaryota</taxon>
        <taxon>Viridiplantae</taxon>
        <taxon>Streptophyta</taxon>
        <taxon>Embryophyta</taxon>
        <taxon>Tracheophyta</taxon>
        <taxon>Spermatophyta</taxon>
        <taxon>Magnoliopsida</taxon>
        <taxon>eudicotyledons</taxon>
        <taxon>Gunneridae</taxon>
        <taxon>Pentapetalae</taxon>
        <taxon>rosids</taxon>
        <taxon>malvids</taxon>
        <taxon>Brassicales</taxon>
        <taxon>Brassicaceae</taxon>
        <taxon>Brassiceae</taxon>
        <taxon>Brassica</taxon>
    </lineage>
</organism>
<name>A0A3P6G2V9_BRAOL</name>